<dbReference type="InterPro" id="IPR006600">
    <property type="entry name" value="HTH_CenpB_DNA-bd_dom"/>
</dbReference>
<dbReference type="Gene3D" id="3.30.420.10">
    <property type="entry name" value="Ribonuclease H-like superfamily/Ribonuclease H"/>
    <property type="match status" value="1"/>
</dbReference>
<dbReference type="RefSeq" id="XP_064071485.1">
    <property type="nucleotide sequence ID" value="XM_064215415.1"/>
</dbReference>
<keyword evidence="3" id="KW-0539">Nucleus</keyword>
<proteinExistence type="predicted"/>
<dbReference type="InterPro" id="IPR007889">
    <property type="entry name" value="HTH_Psq"/>
</dbReference>
<evidence type="ECO:0000313" key="5">
    <source>
        <dbReference type="Proteomes" id="UP001652626"/>
    </source>
</evidence>
<dbReference type="PANTHER" id="PTHR19303:SF73">
    <property type="entry name" value="PROTEIN PDC2"/>
    <property type="match status" value="1"/>
</dbReference>
<organism evidence="5 6">
    <name type="scientific">Vanessa tameamea</name>
    <name type="common">Kamehameha butterfly</name>
    <dbReference type="NCBI Taxonomy" id="334116"/>
    <lineage>
        <taxon>Eukaryota</taxon>
        <taxon>Metazoa</taxon>
        <taxon>Ecdysozoa</taxon>
        <taxon>Arthropoda</taxon>
        <taxon>Hexapoda</taxon>
        <taxon>Insecta</taxon>
        <taxon>Pterygota</taxon>
        <taxon>Neoptera</taxon>
        <taxon>Endopterygota</taxon>
        <taxon>Lepidoptera</taxon>
        <taxon>Glossata</taxon>
        <taxon>Ditrysia</taxon>
        <taxon>Papilionoidea</taxon>
        <taxon>Nymphalidae</taxon>
        <taxon>Nymphalinae</taxon>
        <taxon>Vanessa</taxon>
    </lineage>
</organism>
<dbReference type="SUPFAM" id="SSF46689">
    <property type="entry name" value="Homeodomain-like"/>
    <property type="match status" value="2"/>
</dbReference>
<keyword evidence="2" id="KW-0238">DNA-binding</keyword>
<dbReference type="InterPro" id="IPR009057">
    <property type="entry name" value="Homeodomain-like_sf"/>
</dbReference>
<dbReference type="Pfam" id="PF04218">
    <property type="entry name" value="CENP-B_N"/>
    <property type="match status" value="1"/>
</dbReference>
<gene>
    <name evidence="6" type="primary">LOC135193364</name>
</gene>
<dbReference type="Pfam" id="PF03184">
    <property type="entry name" value="DDE_1"/>
    <property type="match status" value="1"/>
</dbReference>
<dbReference type="SMART" id="SM00674">
    <property type="entry name" value="CENPB"/>
    <property type="match status" value="1"/>
</dbReference>
<dbReference type="InterPro" id="IPR036397">
    <property type="entry name" value="RNaseH_sf"/>
</dbReference>
<evidence type="ECO:0000259" key="4">
    <source>
        <dbReference type="PROSITE" id="PS51253"/>
    </source>
</evidence>
<dbReference type="Gene3D" id="1.10.10.60">
    <property type="entry name" value="Homeodomain-like"/>
    <property type="match status" value="2"/>
</dbReference>
<sequence length="360" mass="41398">MSGAKGKQINIEEKSRIISKLESGVPNKDLAKEYGVSHSTISTIWNEREKIQNLYDKNFLKMKRTRTTKHTKIEEALLKWFKYQRTNNVPINGPILQQKANDFVQRFGEVFVCSSSWIQRFRTRHGIVGGKMSGEAASVPRYAKKPDDIFHADETGLFYNMTPDRTLKFKGDNCSGGKMSKTRLTIMVAANMTGSCRKKLLVIGKSKKPRCFKSVRSLPVTYENNVKSWMTSEIFERWLRDWDAELKANNKKVLLLVDNCPAHPAVTNLKFIKLVFLPPNVTYVLQPMDQGVLRCLKSHYRRMQVLKLIQNLDSNNQNSFTVIDAILMISEAWDKVLQKTIANCFRHAGFKDNSNLRLRD</sequence>
<reference evidence="6" key="1">
    <citation type="submission" date="2025-08" db="UniProtKB">
        <authorList>
            <consortium name="RefSeq"/>
        </authorList>
    </citation>
    <scope>IDENTIFICATION</scope>
    <source>
        <tissue evidence="6">Whole body</tissue>
    </source>
</reference>
<feature type="domain" description="HTH CENPB-type" evidence="4">
    <location>
        <begin position="61"/>
        <end position="131"/>
    </location>
</feature>
<dbReference type="PROSITE" id="PS51253">
    <property type="entry name" value="HTH_CENPB"/>
    <property type="match status" value="1"/>
</dbReference>
<dbReference type="Pfam" id="PF03221">
    <property type="entry name" value="HTH_Tnp_Tc5"/>
    <property type="match status" value="1"/>
</dbReference>
<dbReference type="Proteomes" id="UP001652626">
    <property type="component" value="Chromosome 7"/>
</dbReference>
<dbReference type="InterPro" id="IPR050863">
    <property type="entry name" value="CenT-Element_Derived"/>
</dbReference>
<evidence type="ECO:0000256" key="1">
    <source>
        <dbReference type="ARBA" id="ARBA00004123"/>
    </source>
</evidence>
<protein>
    <submittedName>
        <fullName evidence="6">Tigger transposable element-derived protein 4-like</fullName>
    </submittedName>
</protein>
<name>A0ABM4AJL8_VANTA</name>
<evidence type="ECO:0000313" key="6">
    <source>
        <dbReference type="RefSeq" id="XP_064071485.1"/>
    </source>
</evidence>
<dbReference type="GeneID" id="135193364"/>
<dbReference type="InterPro" id="IPR004875">
    <property type="entry name" value="DDE_SF_endonuclease_dom"/>
</dbReference>
<accession>A0ABM4AJL8</accession>
<evidence type="ECO:0000256" key="2">
    <source>
        <dbReference type="ARBA" id="ARBA00023125"/>
    </source>
</evidence>
<keyword evidence="5" id="KW-1185">Reference proteome</keyword>
<dbReference type="PANTHER" id="PTHR19303">
    <property type="entry name" value="TRANSPOSON"/>
    <property type="match status" value="1"/>
</dbReference>
<comment type="subcellular location">
    <subcellularLocation>
        <location evidence="1">Nucleus</location>
    </subcellularLocation>
</comment>
<evidence type="ECO:0000256" key="3">
    <source>
        <dbReference type="ARBA" id="ARBA00023242"/>
    </source>
</evidence>